<comment type="catalytic activity">
    <reaction evidence="7">
        <text>L-seryl-[protein] + ATP = O-phospho-L-seryl-[protein] + ADP + H(+)</text>
        <dbReference type="Rhea" id="RHEA:17989"/>
        <dbReference type="Rhea" id="RHEA-COMP:9863"/>
        <dbReference type="Rhea" id="RHEA-COMP:11604"/>
        <dbReference type="ChEBI" id="CHEBI:15378"/>
        <dbReference type="ChEBI" id="CHEBI:29999"/>
        <dbReference type="ChEBI" id="CHEBI:30616"/>
        <dbReference type="ChEBI" id="CHEBI:83421"/>
        <dbReference type="ChEBI" id="CHEBI:456216"/>
        <dbReference type="EC" id="2.7.11.25"/>
    </reaction>
</comment>
<dbReference type="SMART" id="SM00213">
    <property type="entry name" value="UBQ"/>
    <property type="match status" value="2"/>
</dbReference>
<dbReference type="InterPro" id="IPR017441">
    <property type="entry name" value="Protein_kinase_ATP_BS"/>
</dbReference>
<evidence type="ECO:0000313" key="14">
    <source>
        <dbReference type="Proteomes" id="UP001141327"/>
    </source>
</evidence>
<dbReference type="EC" id="2.7.11.25" evidence="2"/>
<reference evidence="13" key="1">
    <citation type="journal article" date="2022" name="bioRxiv">
        <title>Genomics of Preaxostyla Flagellates Illuminates Evolutionary Transitions and the Path Towards Mitochondrial Loss.</title>
        <authorList>
            <person name="Novak L.V.F."/>
            <person name="Treitli S.C."/>
            <person name="Pyrih J."/>
            <person name="Halakuc P."/>
            <person name="Pipaliya S.V."/>
            <person name="Vacek V."/>
            <person name="Brzon O."/>
            <person name="Soukal P."/>
            <person name="Eme L."/>
            <person name="Dacks J.B."/>
            <person name="Karnkowska A."/>
            <person name="Elias M."/>
            <person name="Hampl V."/>
        </authorList>
    </citation>
    <scope>NUCLEOTIDE SEQUENCE</scope>
    <source>
        <strain evidence="13">RCP-MX</strain>
    </source>
</reference>
<feature type="domain" description="Protein kinase" evidence="11">
    <location>
        <begin position="168"/>
        <end position="458"/>
    </location>
</feature>
<dbReference type="PROSITE" id="PS50011">
    <property type="entry name" value="PROTEIN_KINASE_DOM"/>
    <property type="match status" value="1"/>
</dbReference>
<dbReference type="CDD" id="cd17039">
    <property type="entry name" value="Ubl_ubiquitin_like"/>
    <property type="match status" value="2"/>
</dbReference>
<feature type="domain" description="SH3" evidence="10">
    <location>
        <begin position="1"/>
        <end position="65"/>
    </location>
</feature>
<dbReference type="InterPro" id="IPR051681">
    <property type="entry name" value="Ser/Thr_Kinases-Pseudokinases"/>
</dbReference>
<feature type="domain" description="Ubiquitin-like" evidence="12">
    <location>
        <begin position="580"/>
        <end position="656"/>
    </location>
</feature>
<keyword evidence="5 9" id="KW-0067">ATP-binding</keyword>
<evidence type="ECO:0000256" key="9">
    <source>
        <dbReference type="PROSITE-ProRule" id="PRU10141"/>
    </source>
</evidence>
<evidence type="ECO:0000259" key="10">
    <source>
        <dbReference type="PROSITE" id="PS50002"/>
    </source>
</evidence>
<comment type="similarity">
    <text evidence="1">Belongs to the protein kinase superfamily. STE Ser/Thr protein kinase family. MAP kinase kinase kinase subfamily.</text>
</comment>
<dbReference type="InterPro" id="IPR000626">
    <property type="entry name" value="Ubiquitin-like_dom"/>
</dbReference>
<evidence type="ECO:0000256" key="5">
    <source>
        <dbReference type="ARBA" id="ARBA00022840"/>
    </source>
</evidence>
<dbReference type="InterPro" id="IPR008271">
    <property type="entry name" value="Ser/Thr_kinase_AS"/>
</dbReference>
<dbReference type="SUPFAM" id="SSF56112">
    <property type="entry name" value="Protein kinase-like (PK-like)"/>
    <property type="match status" value="1"/>
</dbReference>
<evidence type="ECO:0000256" key="4">
    <source>
        <dbReference type="ARBA" id="ARBA00022741"/>
    </source>
</evidence>
<proteinExistence type="inferred from homology"/>
<keyword evidence="4 9" id="KW-0547">Nucleotide-binding</keyword>
<dbReference type="InterPro" id="IPR011009">
    <property type="entry name" value="Kinase-like_dom_sf"/>
</dbReference>
<dbReference type="Gene3D" id="1.10.510.10">
    <property type="entry name" value="Transferase(Phosphotransferase) domain 1"/>
    <property type="match status" value="1"/>
</dbReference>
<dbReference type="Pfam" id="PF00240">
    <property type="entry name" value="ubiquitin"/>
    <property type="match status" value="2"/>
</dbReference>
<dbReference type="InterPro" id="IPR000719">
    <property type="entry name" value="Prot_kinase_dom"/>
</dbReference>
<evidence type="ECO:0000256" key="2">
    <source>
        <dbReference type="ARBA" id="ARBA00012406"/>
    </source>
</evidence>
<dbReference type="PROSITE" id="PS50002">
    <property type="entry name" value="SH3"/>
    <property type="match status" value="1"/>
</dbReference>
<feature type="domain" description="Ubiquitin-like" evidence="12">
    <location>
        <begin position="483"/>
        <end position="557"/>
    </location>
</feature>
<dbReference type="PROSITE" id="PS50053">
    <property type="entry name" value="UBIQUITIN_2"/>
    <property type="match status" value="2"/>
</dbReference>
<evidence type="ECO:0000256" key="3">
    <source>
        <dbReference type="ARBA" id="ARBA00022443"/>
    </source>
</evidence>
<protein>
    <recommendedName>
        <fullName evidence="2">mitogen-activated protein kinase kinase kinase</fullName>
        <ecNumber evidence="2">2.7.11.25</ecNumber>
    </recommendedName>
</protein>
<evidence type="ECO:0000259" key="12">
    <source>
        <dbReference type="PROSITE" id="PS50053"/>
    </source>
</evidence>
<dbReference type="PANTHER" id="PTHR44329:SF214">
    <property type="entry name" value="PROTEIN KINASE DOMAIN-CONTAINING PROTEIN"/>
    <property type="match status" value="1"/>
</dbReference>
<dbReference type="InterPro" id="IPR029071">
    <property type="entry name" value="Ubiquitin-like_domsf"/>
</dbReference>
<dbReference type="InterPro" id="IPR001452">
    <property type="entry name" value="SH3_domain"/>
</dbReference>
<comment type="catalytic activity">
    <reaction evidence="6">
        <text>L-threonyl-[protein] + ATP = O-phospho-L-threonyl-[protein] + ADP + H(+)</text>
        <dbReference type="Rhea" id="RHEA:46608"/>
        <dbReference type="Rhea" id="RHEA-COMP:11060"/>
        <dbReference type="Rhea" id="RHEA-COMP:11605"/>
        <dbReference type="ChEBI" id="CHEBI:15378"/>
        <dbReference type="ChEBI" id="CHEBI:30013"/>
        <dbReference type="ChEBI" id="CHEBI:30616"/>
        <dbReference type="ChEBI" id="CHEBI:61977"/>
        <dbReference type="ChEBI" id="CHEBI:456216"/>
        <dbReference type="EC" id="2.7.11.25"/>
    </reaction>
</comment>
<comment type="caution">
    <text evidence="13">The sequence shown here is derived from an EMBL/GenBank/DDBJ whole genome shotgun (WGS) entry which is preliminary data.</text>
</comment>
<dbReference type="SUPFAM" id="SSF54236">
    <property type="entry name" value="Ubiquitin-like"/>
    <property type="match status" value="2"/>
</dbReference>
<organism evidence="13 14">
    <name type="scientific">Paratrimastix pyriformis</name>
    <dbReference type="NCBI Taxonomy" id="342808"/>
    <lineage>
        <taxon>Eukaryota</taxon>
        <taxon>Metamonada</taxon>
        <taxon>Preaxostyla</taxon>
        <taxon>Paratrimastigidae</taxon>
        <taxon>Paratrimastix</taxon>
    </lineage>
</organism>
<sequence length="662" mass="71489">MSLKPVVVNESFQRSLPDDIPMVKRGDIVLVSEDELTDPRPFAVTLKTPRVQGTIPRTLLEELPEAQASQYLAEFQAMLMLGDTDASASSAAVAAAEVPAPQPYKALLFTLGGAAPLQGVVDLLRRGERLTLFEVVGEHYRHKPNPSAPATPAAPAAALTAPDGQRLTQGYWVLGAGAFGITFRCDELRDAQHREVAIKVTGPPQSELERNFFHTEAFVMAAVNHRNILRAAGPPFEAQLEPGGPMLRCLVTPFCESGDLDAVIRRHIRAPAPGDPAERLVLLQDMVHGLAYLHGKPFPDNDHRVLHNDLKPTNVLLRHDATTGRLTALLADLGLACVYTGGSLTYGLCRGTPGFMAPELFAGSEGQSLLATSGMRPGNTPATDVYAMGVTLYCLYSQTDTAHKTEERPCEDELREAYAELSKMAGGPALVELLVRMCSPDPTARPSMERVQAAVEVVAGAPLDSTPTAPPATATGGVQVELMPLNFRPTTPDLAPFSLQVYRAEIVMTVKMMIEEKFRIGTERQRLVSATGAALDDNKTLAHYEVKSGDTLVLMVTPEPAAPAAPAAPPTLPWDSSDFLLLTVRTLTGMRYELQMKTTDTVDQMKGYISNQASMPPEQQCLLFKGRELKDGKKTLADCGIGRNDVIHLSEKKTKGHVIAGK</sequence>
<dbReference type="PANTHER" id="PTHR44329">
    <property type="entry name" value="SERINE/THREONINE-PROTEIN KINASE TNNI3K-RELATED"/>
    <property type="match status" value="1"/>
</dbReference>
<name>A0ABQ8UD21_9EUKA</name>
<accession>A0ABQ8UD21</accession>
<keyword evidence="3 8" id="KW-0728">SH3 domain</keyword>
<dbReference type="PROSITE" id="PS00108">
    <property type="entry name" value="PROTEIN_KINASE_ST"/>
    <property type="match status" value="1"/>
</dbReference>
<evidence type="ECO:0000313" key="13">
    <source>
        <dbReference type="EMBL" id="KAJ4456683.1"/>
    </source>
</evidence>
<evidence type="ECO:0000256" key="8">
    <source>
        <dbReference type="PROSITE-ProRule" id="PRU00192"/>
    </source>
</evidence>
<dbReference type="PROSITE" id="PS00107">
    <property type="entry name" value="PROTEIN_KINASE_ATP"/>
    <property type="match status" value="1"/>
</dbReference>
<evidence type="ECO:0000256" key="7">
    <source>
        <dbReference type="ARBA" id="ARBA00048329"/>
    </source>
</evidence>
<evidence type="ECO:0000259" key="11">
    <source>
        <dbReference type="PROSITE" id="PS50011"/>
    </source>
</evidence>
<gene>
    <name evidence="13" type="ORF">PAPYR_7986</name>
</gene>
<dbReference type="EMBL" id="JAPMOS010000063">
    <property type="protein sequence ID" value="KAJ4456683.1"/>
    <property type="molecule type" value="Genomic_DNA"/>
</dbReference>
<keyword evidence="14" id="KW-1185">Reference proteome</keyword>
<feature type="binding site" evidence="9">
    <location>
        <position position="199"/>
    </location>
    <ligand>
        <name>ATP</name>
        <dbReference type="ChEBI" id="CHEBI:30616"/>
    </ligand>
</feature>
<dbReference type="Pfam" id="PF00069">
    <property type="entry name" value="Pkinase"/>
    <property type="match status" value="1"/>
</dbReference>
<dbReference type="SMART" id="SM00220">
    <property type="entry name" value="S_TKc"/>
    <property type="match status" value="1"/>
</dbReference>
<evidence type="ECO:0000256" key="6">
    <source>
        <dbReference type="ARBA" id="ARBA00047559"/>
    </source>
</evidence>
<dbReference type="Gene3D" id="3.10.20.90">
    <property type="entry name" value="Phosphatidylinositol 3-kinase Catalytic Subunit, Chain A, domain 1"/>
    <property type="match status" value="2"/>
</dbReference>
<dbReference type="Proteomes" id="UP001141327">
    <property type="component" value="Unassembled WGS sequence"/>
</dbReference>
<evidence type="ECO:0000256" key="1">
    <source>
        <dbReference type="ARBA" id="ARBA00006529"/>
    </source>
</evidence>